<sequence length="375" mass="38846">MWAAKLGKAAVKVGGGLVGGAIIDRMSKTNETANDAEKVQAPGPSRVPNSLLRTGNQRLNDISQRIAPSENANPVTEGIVNQYNKRVNLLKKFGTVITQPDQTSQNVQTGLHDLADDVRTLQGAANIARGSASITPQEATKITHAVAIDSVQGTYKTVKAAATAAIASVTTTPEGVQQVADAMSSRISHDTTAAAAGLVTANAAAAAIGMIPHPAAKVASAVLKIGGTAATGAQLSEKMREASGKTSDSATGKALGEVLREKATNKAHSNAAPVPSTSLTTATQPTSMDSHRAALCHAIQAQSTTRPKLPASVTQSVEKWMTENWAPAETQTSDKNQSLQVILEDPLAEASSDDEETTEPLQATHQRSVAMEPGM</sequence>
<proteinExistence type="predicted"/>
<feature type="compositionally biased region" description="Polar residues" evidence="1">
    <location>
        <begin position="275"/>
        <end position="284"/>
    </location>
</feature>
<organism evidence="2 3">
    <name type="scientific">Mycetohabitans rhizoxinica</name>
    <dbReference type="NCBI Taxonomy" id="412963"/>
    <lineage>
        <taxon>Bacteria</taxon>
        <taxon>Pseudomonadati</taxon>
        <taxon>Pseudomonadota</taxon>
        <taxon>Betaproteobacteria</taxon>
        <taxon>Burkholderiales</taxon>
        <taxon>Burkholderiaceae</taxon>
        <taxon>Mycetohabitans</taxon>
    </lineage>
</organism>
<dbReference type="EMBL" id="CP062176">
    <property type="protein sequence ID" value="WXK38911.1"/>
    <property type="molecule type" value="Genomic_DNA"/>
</dbReference>
<gene>
    <name evidence="2" type="ORF">IHE29_06310</name>
</gene>
<protein>
    <submittedName>
        <fullName evidence="2">Uncharacterized protein</fullName>
    </submittedName>
</protein>
<accession>A0ABZ2Q0S3</accession>
<dbReference type="Proteomes" id="UP001493153">
    <property type="component" value="Chromosome"/>
</dbReference>
<feature type="compositionally biased region" description="Polar residues" evidence="1">
    <location>
        <begin position="329"/>
        <end position="340"/>
    </location>
</feature>
<feature type="region of interest" description="Disordered" evidence="1">
    <location>
        <begin position="327"/>
        <end position="375"/>
    </location>
</feature>
<keyword evidence="3" id="KW-1185">Reference proteome</keyword>
<evidence type="ECO:0000313" key="2">
    <source>
        <dbReference type="EMBL" id="WXK38911.1"/>
    </source>
</evidence>
<feature type="region of interest" description="Disordered" evidence="1">
    <location>
        <begin position="264"/>
        <end position="284"/>
    </location>
</feature>
<evidence type="ECO:0000256" key="1">
    <source>
        <dbReference type="SAM" id="MobiDB-lite"/>
    </source>
</evidence>
<reference evidence="2 3" key="1">
    <citation type="submission" date="2020-09" db="EMBL/GenBank/DDBJ databases">
        <title>Genome sequences of Mycetohabitans spp.</title>
        <authorList>
            <person name="Carter M.E."/>
            <person name="Carpenter S.C.D."/>
            <person name="Bogdanove A.J."/>
        </authorList>
    </citation>
    <scope>NUCLEOTIDE SEQUENCE [LARGE SCALE GENOMIC DNA]</scope>
    <source>
        <strain evidence="2 3">B12</strain>
    </source>
</reference>
<evidence type="ECO:0000313" key="3">
    <source>
        <dbReference type="Proteomes" id="UP001493153"/>
    </source>
</evidence>
<name>A0ABZ2Q0S3_9BURK</name>
<dbReference type="RefSeq" id="WP_338911469.1">
    <property type="nucleotide sequence ID" value="NZ_CP062176.1"/>
</dbReference>